<evidence type="ECO:0000313" key="1">
    <source>
        <dbReference type="EMBL" id="CAD7223856.1"/>
    </source>
</evidence>
<dbReference type="OrthoDB" id="10033734at2759"/>
<accession>A0A7R8ZGY6</accession>
<dbReference type="GO" id="GO:0007165">
    <property type="term" value="P:signal transduction"/>
    <property type="evidence" value="ECO:0007669"/>
    <property type="project" value="InterPro"/>
</dbReference>
<dbReference type="InterPro" id="IPR008936">
    <property type="entry name" value="Rho_GTPase_activation_prot"/>
</dbReference>
<organism evidence="1">
    <name type="scientific">Cyprideis torosa</name>
    <dbReference type="NCBI Taxonomy" id="163714"/>
    <lineage>
        <taxon>Eukaryota</taxon>
        <taxon>Metazoa</taxon>
        <taxon>Ecdysozoa</taxon>
        <taxon>Arthropoda</taxon>
        <taxon>Crustacea</taxon>
        <taxon>Oligostraca</taxon>
        <taxon>Ostracoda</taxon>
        <taxon>Podocopa</taxon>
        <taxon>Podocopida</taxon>
        <taxon>Cytherocopina</taxon>
        <taxon>Cytheroidea</taxon>
        <taxon>Cytherideidae</taxon>
        <taxon>Cyprideis</taxon>
    </lineage>
</organism>
<dbReference type="PANTHER" id="PTHR15904:SF17">
    <property type="entry name" value="RHO-GAP DOMAIN-CONTAINING PROTEIN"/>
    <property type="match status" value="1"/>
</dbReference>
<dbReference type="PANTHER" id="PTHR15904">
    <property type="entry name" value="FAM13"/>
    <property type="match status" value="1"/>
</dbReference>
<dbReference type="EMBL" id="OB660266">
    <property type="protein sequence ID" value="CAD7223856.1"/>
    <property type="molecule type" value="Genomic_DNA"/>
</dbReference>
<dbReference type="SUPFAM" id="SSF48350">
    <property type="entry name" value="GTPase activation domain, GAP"/>
    <property type="match status" value="1"/>
</dbReference>
<sequence length="230" mass="25016">MTAPHEKDSRLNRIRRALGNRALSYTGSTGSGATAASLALNGPAPAFGVSLSELSARDGESPNEVPTILRHLCDFLEAHGLYTVGLFRVSPSQRAVSRLRCSMDRLGPDALPLEAPQDVLPAATLLKQFLRDLPEPVIPAALNDVFLSAVKAPCPEEELRKATDCLPLLHFRVLRYLLRFLFRISLAEATNRMSPEALAVVFAPNLMPMPPKMAQAKQIQVRAAKTSKVV</sequence>
<dbReference type="PROSITE" id="PS50238">
    <property type="entry name" value="RHOGAP"/>
    <property type="match status" value="1"/>
</dbReference>
<protein>
    <submittedName>
        <fullName evidence="1">Uncharacterized protein</fullName>
    </submittedName>
</protein>
<dbReference type="Gene3D" id="1.10.555.10">
    <property type="entry name" value="Rho GTPase activation protein"/>
    <property type="match status" value="1"/>
</dbReference>
<feature type="non-terminal residue" evidence="1">
    <location>
        <position position="1"/>
    </location>
</feature>
<dbReference type="InterPro" id="IPR000198">
    <property type="entry name" value="RhoGAP_dom"/>
</dbReference>
<dbReference type="Pfam" id="PF00620">
    <property type="entry name" value="RhoGAP"/>
    <property type="match status" value="1"/>
</dbReference>
<proteinExistence type="predicted"/>
<gene>
    <name evidence="1" type="ORF">CTOB1V02_LOCUS1833</name>
</gene>
<name>A0A7R8ZGY6_9CRUS</name>
<dbReference type="InterPro" id="IPR039102">
    <property type="entry name" value="FAM13"/>
</dbReference>
<dbReference type="SMART" id="SM00324">
    <property type="entry name" value="RhoGAP"/>
    <property type="match status" value="1"/>
</dbReference>
<dbReference type="AlphaFoldDB" id="A0A7R8ZGY6"/>
<dbReference type="CDD" id="cd00159">
    <property type="entry name" value="RhoGAP"/>
    <property type="match status" value="1"/>
</dbReference>
<reference evidence="1" key="1">
    <citation type="submission" date="2020-11" db="EMBL/GenBank/DDBJ databases">
        <authorList>
            <person name="Tran Van P."/>
        </authorList>
    </citation>
    <scope>NUCLEOTIDE SEQUENCE</scope>
</reference>